<feature type="transmembrane region" description="Helical" evidence="1">
    <location>
        <begin position="25"/>
        <end position="45"/>
    </location>
</feature>
<evidence type="ECO:0000313" key="4">
    <source>
        <dbReference type="Proteomes" id="UP000000628"/>
    </source>
</evidence>
<accession>C7QZH6</accession>
<dbReference type="InterPro" id="IPR025646">
    <property type="entry name" value="DUF4350"/>
</dbReference>
<organism evidence="3 4">
    <name type="scientific">Jonesia denitrificans (strain ATCC 14870 / DSM 20603 / BCRC 15368 / CIP 55.134 / JCM 11481 / NBRC 15587 / NCTC 10816 / Prevot 55134)</name>
    <name type="common">Listeria denitrificans</name>
    <dbReference type="NCBI Taxonomy" id="471856"/>
    <lineage>
        <taxon>Bacteria</taxon>
        <taxon>Bacillati</taxon>
        <taxon>Actinomycetota</taxon>
        <taxon>Actinomycetes</taxon>
        <taxon>Micrococcales</taxon>
        <taxon>Jonesiaceae</taxon>
        <taxon>Jonesia</taxon>
    </lineage>
</organism>
<proteinExistence type="predicted"/>
<name>C7QZH6_JONDD</name>
<keyword evidence="4" id="KW-1185">Reference proteome</keyword>
<feature type="transmembrane region" description="Helical" evidence="1">
    <location>
        <begin position="262"/>
        <end position="283"/>
    </location>
</feature>
<dbReference type="HOGENOM" id="CLU_037015_0_0_11"/>
<evidence type="ECO:0000313" key="3">
    <source>
        <dbReference type="EMBL" id="ACV09474.1"/>
    </source>
</evidence>
<keyword evidence="1" id="KW-0812">Transmembrane</keyword>
<sequence>MSSTSVITARETSNTALKRRLKSTFLPLGAITVLLAAIWAIMALVPNFSGVPLGYDNPYPKGARALAQVLGDEGVNVTATDNLTDTLTATNNNTDTTIWVTSSEFLTSEDARELTETGAHLLWTNPTPDVLDALPISVSHAGGWATDDSTPPDCDLPAATSAGSITSGGTSFSFPGTDVPRGTNACYDSGFGYHLIDVLVDNGPRITLLDDGYLWSNERITADGHAALGLTLLGSNPSLVWFTPASPEPPTLLEDGELATPIQFTLVATLLAIAAVFVILAAMRRLGPVVSEQLPVVVRASETVRGRARLYRQARAYDRASELLCSATALACAQRLGVSPHAEREALISAIVRVTHYSDTDISALLFGPAPRSEQELLHLADRLATLESEISDVR</sequence>
<dbReference type="EMBL" id="CP001706">
    <property type="protein sequence ID" value="ACV09474.1"/>
    <property type="molecule type" value="Genomic_DNA"/>
</dbReference>
<protein>
    <recommendedName>
        <fullName evidence="2">DUF4350 domain-containing protein</fullName>
    </recommendedName>
</protein>
<keyword evidence="1" id="KW-1133">Transmembrane helix</keyword>
<keyword evidence="1" id="KW-0472">Membrane</keyword>
<dbReference type="RefSeq" id="WP_015772102.1">
    <property type="nucleotide sequence ID" value="NC_013174.1"/>
</dbReference>
<evidence type="ECO:0000256" key="1">
    <source>
        <dbReference type="SAM" id="Phobius"/>
    </source>
</evidence>
<dbReference type="KEGG" id="jde:Jden_1831"/>
<dbReference type="STRING" id="471856.Jden_1831"/>
<evidence type="ECO:0000259" key="2">
    <source>
        <dbReference type="Pfam" id="PF14258"/>
    </source>
</evidence>
<dbReference type="AlphaFoldDB" id="C7QZH6"/>
<dbReference type="eggNOG" id="ENOG502ZY4N">
    <property type="taxonomic scope" value="Bacteria"/>
</dbReference>
<dbReference type="Pfam" id="PF14258">
    <property type="entry name" value="DUF4350"/>
    <property type="match status" value="1"/>
</dbReference>
<feature type="domain" description="DUF4350" evidence="2">
    <location>
        <begin position="56"/>
        <end position="233"/>
    </location>
</feature>
<dbReference type="Proteomes" id="UP000000628">
    <property type="component" value="Chromosome"/>
</dbReference>
<gene>
    <name evidence="3" type="ordered locus">Jden_1831</name>
</gene>
<dbReference type="OrthoDB" id="5241668at2"/>
<reference evidence="3 4" key="1">
    <citation type="journal article" date="2009" name="Stand. Genomic Sci.">
        <title>Complete genome sequence of Jonesia denitrificans type strain (Prevot 55134).</title>
        <authorList>
            <person name="Pukall R."/>
            <person name="Gehrich-Schroter G."/>
            <person name="Lapidus A."/>
            <person name="Nolan M."/>
            <person name="Glavina Del Rio T."/>
            <person name="Lucas S."/>
            <person name="Chen F."/>
            <person name="Tice H."/>
            <person name="Pitluck S."/>
            <person name="Cheng J.F."/>
            <person name="Copeland A."/>
            <person name="Saunders E."/>
            <person name="Brettin T."/>
            <person name="Detter J.C."/>
            <person name="Bruce D."/>
            <person name="Goodwin L."/>
            <person name="Pati A."/>
            <person name="Ivanova N."/>
            <person name="Mavromatis K."/>
            <person name="Ovchinnikova G."/>
            <person name="Chen A."/>
            <person name="Palaniappan K."/>
            <person name="Land M."/>
            <person name="Hauser L."/>
            <person name="Chang Y.J."/>
            <person name="Jeffries C.D."/>
            <person name="Chain P."/>
            <person name="Goker M."/>
            <person name="Bristow J."/>
            <person name="Eisen J.A."/>
            <person name="Markowitz V."/>
            <person name="Hugenholtz P."/>
            <person name="Kyrpides N.C."/>
            <person name="Klenk H.P."/>
            <person name="Han C."/>
        </authorList>
    </citation>
    <scope>NUCLEOTIDE SEQUENCE [LARGE SCALE GENOMIC DNA]</scope>
    <source>
        <strain evidence="4">ATCC 14870 / DSM 20603 / BCRC 15368 / CIP 55.134 / JCM 11481 / NBRC 15587 / NCTC 10816 / Prevot 55134</strain>
    </source>
</reference>